<name>A0ABP7CFL8_9PSEU</name>
<proteinExistence type="predicted"/>
<keyword evidence="2" id="KW-1133">Transmembrane helix</keyword>
<gene>
    <name evidence="3" type="ORF">GCM10022267_86850</name>
</gene>
<evidence type="ECO:0000313" key="4">
    <source>
        <dbReference type="Proteomes" id="UP001500711"/>
    </source>
</evidence>
<keyword evidence="2" id="KW-0472">Membrane</keyword>
<organism evidence="3 4">
    <name type="scientific">Lentzea roselyniae</name>
    <dbReference type="NCBI Taxonomy" id="531940"/>
    <lineage>
        <taxon>Bacteria</taxon>
        <taxon>Bacillati</taxon>
        <taxon>Actinomycetota</taxon>
        <taxon>Actinomycetes</taxon>
        <taxon>Pseudonocardiales</taxon>
        <taxon>Pseudonocardiaceae</taxon>
        <taxon>Lentzea</taxon>
    </lineage>
</organism>
<evidence type="ECO:0000256" key="2">
    <source>
        <dbReference type="SAM" id="Phobius"/>
    </source>
</evidence>
<sequence length="98" mass="10860">MVRNIPTVHLVKCRDTGHETRVGRVDWLVQWWDGVELWVVQLPVAVQFPVVMIVVLPLCLGVARLIDRVADWGAKNPASGSDLAPEPEPEPESEKVAA</sequence>
<keyword evidence="2" id="KW-0812">Transmembrane</keyword>
<evidence type="ECO:0000256" key="1">
    <source>
        <dbReference type="SAM" id="MobiDB-lite"/>
    </source>
</evidence>
<comment type="caution">
    <text evidence="3">The sequence shown here is derived from an EMBL/GenBank/DDBJ whole genome shotgun (WGS) entry which is preliminary data.</text>
</comment>
<dbReference type="EMBL" id="BAABBE010000056">
    <property type="protein sequence ID" value="GAA3686609.1"/>
    <property type="molecule type" value="Genomic_DNA"/>
</dbReference>
<keyword evidence="4" id="KW-1185">Reference proteome</keyword>
<protein>
    <submittedName>
        <fullName evidence="3">Uncharacterized protein</fullName>
    </submittedName>
</protein>
<accession>A0ABP7CFL8</accession>
<dbReference type="Proteomes" id="UP001500711">
    <property type="component" value="Unassembled WGS sequence"/>
</dbReference>
<feature type="region of interest" description="Disordered" evidence="1">
    <location>
        <begin position="77"/>
        <end position="98"/>
    </location>
</feature>
<evidence type="ECO:0000313" key="3">
    <source>
        <dbReference type="EMBL" id="GAA3686609.1"/>
    </source>
</evidence>
<feature type="transmembrane region" description="Helical" evidence="2">
    <location>
        <begin position="44"/>
        <end position="66"/>
    </location>
</feature>
<reference evidence="4" key="1">
    <citation type="journal article" date="2019" name="Int. J. Syst. Evol. Microbiol.">
        <title>The Global Catalogue of Microorganisms (GCM) 10K type strain sequencing project: providing services to taxonomists for standard genome sequencing and annotation.</title>
        <authorList>
            <consortium name="The Broad Institute Genomics Platform"/>
            <consortium name="The Broad Institute Genome Sequencing Center for Infectious Disease"/>
            <person name="Wu L."/>
            <person name="Ma J."/>
        </authorList>
    </citation>
    <scope>NUCLEOTIDE SEQUENCE [LARGE SCALE GENOMIC DNA]</scope>
    <source>
        <strain evidence="4">JCM 17494</strain>
    </source>
</reference>